<dbReference type="RefSeq" id="WP_010730553.1">
    <property type="nucleotide sequence ID" value="NZ_JAAHCA010000025.1"/>
</dbReference>
<name>A0A6B3Q620_ENTFC</name>
<evidence type="ECO:0000313" key="1">
    <source>
        <dbReference type="EMBL" id="NEU45783.1"/>
    </source>
</evidence>
<comment type="caution">
    <text evidence="1">The sequence shown here is derived from an EMBL/GenBank/DDBJ whole genome shotgun (WGS) entry which is preliminary data.</text>
</comment>
<reference evidence="1" key="1">
    <citation type="submission" date="2020-02" db="EMBL/GenBank/DDBJ databases">
        <title>Draft Genome Sequences of Enterococcus faecium isolates derived from selected traditional Montenegrin brine cheese.</title>
        <authorList>
            <person name="Ruppitsch W."/>
            <person name="Nisic A."/>
            <person name="Allerberger F."/>
            <person name="Martinovic A."/>
        </authorList>
    </citation>
    <scope>NUCLEOTIDE SEQUENCE</scope>
    <source>
        <strain evidence="1">INF29</strain>
    </source>
</reference>
<organism evidence="1">
    <name type="scientific">Enterococcus faecium</name>
    <name type="common">Streptococcus faecium</name>
    <dbReference type="NCBI Taxonomy" id="1352"/>
    <lineage>
        <taxon>Bacteria</taxon>
        <taxon>Bacillati</taxon>
        <taxon>Bacillota</taxon>
        <taxon>Bacilli</taxon>
        <taxon>Lactobacillales</taxon>
        <taxon>Enterococcaceae</taxon>
        <taxon>Enterococcus</taxon>
    </lineage>
</organism>
<accession>A0A6B3Q620</accession>
<protein>
    <submittedName>
        <fullName evidence="1">Uncharacterized protein</fullName>
    </submittedName>
</protein>
<gene>
    <name evidence="1" type="ORF">G3385_08110</name>
</gene>
<proteinExistence type="predicted"/>
<sequence length="166" mass="18969">MSTTEIYAIEKNGDVVPYGSAQNSWLGGMHVWNSLSEKYDLGEGMMFGFDRTWNCFGKGIYEEYEDVVLGSTFDNVIVLKENIDQLLTSFKKYYSVYPNSNFGQQIEVIEAMKADENIIGVAWCQTSVADDLWDYGYDEEKDKVIPYNIFKGENHGELFDLLGDNK</sequence>
<dbReference type="EMBL" id="JAAHCB010000072">
    <property type="protein sequence ID" value="NEU45783.1"/>
    <property type="molecule type" value="Genomic_DNA"/>
</dbReference>
<dbReference type="AlphaFoldDB" id="A0A6B3Q620"/>